<dbReference type="InterPro" id="IPR032508">
    <property type="entry name" value="FecR_C"/>
</dbReference>
<dbReference type="Proteomes" id="UP000254893">
    <property type="component" value="Unassembled WGS sequence"/>
</dbReference>
<evidence type="ECO:0000313" key="3">
    <source>
        <dbReference type="Proteomes" id="UP000254893"/>
    </source>
</evidence>
<evidence type="ECO:0000259" key="1">
    <source>
        <dbReference type="Pfam" id="PF16344"/>
    </source>
</evidence>
<dbReference type="EMBL" id="UGYW01000002">
    <property type="protein sequence ID" value="SUJ24393.1"/>
    <property type="molecule type" value="Genomic_DNA"/>
</dbReference>
<dbReference type="Gene3D" id="3.55.50.30">
    <property type="match status" value="1"/>
</dbReference>
<dbReference type="RefSeq" id="WP_115170986.1">
    <property type="nucleotide sequence ID" value="NZ_UGYW01000002.1"/>
</dbReference>
<dbReference type="GO" id="GO:0016989">
    <property type="term" value="F:sigma factor antagonist activity"/>
    <property type="evidence" value="ECO:0007669"/>
    <property type="project" value="TreeGrafter"/>
</dbReference>
<dbReference type="Pfam" id="PF16344">
    <property type="entry name" value="FecR_C"/>
    <property type="match status" value="1"/>
</dbReference>
<dbReference type="InterPro" id="IPR012373">
    <property type="entry name" value="Ferrdict_sens_TM"/>
</dbReference>
<dbReference type="PANTHER" id="PTHR30273">
    <property type="entry name" value="PERIPLASMIC SIGNAL SENSOR AND SIGMA FACTOR ACTIVATOR FECR-RELATED"/>
    <property type="match status" value="1"/>
</dbReference>
<sequence>MRDIGTSFEINLLAADVEVLVKEGSVALSGGKGPEAKEMILKKNEKGLYIQKTGSLSKINLNKSDPKGKVTQKFNYSNERLDSICIDLERRFQTNIVVIGDNLKARKLSLYFDEQSLNEVVQILSQDPKREVESG</sequence>
<gene>
    <name evidence="2" type="ORF">NCTC11388_03523</name>
</gene>
<proteinExistence type="predicted"/>
<name>A0A380CMQ5_SPHSI</name>
<feature type="domain" description="Protein FecR C-terminal" evidence="1">
    <location>
        <begin position="73"/>
        <end position="126"/>
    </location>
</feature>
<accession>A0A380CMQ5</accession>
<dbReference type="PANTHER" id="PTHR30273:SF2">
    <property type="entry name" value="PROTEIN FECR"/>
    <property type="match status" value="1"/>
</dbReference>
<dbReference type="AlphaFoldDB" id="A0A380CMQ5"/>
<reference evidence="2 3" key="1">
    <citation type="submission" date="2018-06" db="EMBL/GenBank/DDBJ databases">
        <authorList>
            <consortium name="Pathogen Informatics"/>
            <person name="Doyle S."/>
        </authorList>
    </citation>
    <scope>NUCLEOTIDE SEQUENCE [LARGE SCALE GENOMIC DNA]</scope>
    <source>
        <strain evidence="2 3">NCTC11388</strain>
    </source>
</reference>
<protein>
    <recommendedName>
        <fullName evidence="1">Protein FecR C-terminal domain-containing protein</fullName>
    </recommendedName>
</protein>
<evidence type="ECO:0000313" key="2">
    <source>
        <dbReference type="EMBL" id="SUJ24393.1"/>
    </source>
</evidence>
<organism evidence="2 3">
    <name type="scientific">Sphingobacterium spiritivorum</name>
    <name type="common">Flavobacterium spiritivorum</name>
    <dbReference type="NCBI Taxonomy" id="258"/>
    <lineage>
        <taxon>Bacteria</taxon>
        <taxon>Pseudomonadati</taxon>
        <taxon>Bacteroidota</taxon>
        <taxon>Sphingobacteriia</taxon>
        <taxon>Sphingobacteriales</taxon>
        <taxon>Sphingobacteriaceae</taxon>
        <taxon>Sphingobacterium</taxon>
    </lineage>
</organism>